<dbReference type="AlphaFoldDB" id="A0A521E8X6"/>
<proteinExistence type="predicted"/>
<gene>
    <name evidence="2" type="ORF">SAMN06264849_108104</name>
</gene>
<protein>
    <submittedName>
        <fullName evidence="2">Uncharacterized protein</fullName>
    </submittedName>
</protein>
<evidence type="ECO:0000256" key="1">
    <source>
        <dbReference type="SAM" id="Phobius"/>
    </source>
</evidence>
<name>A0A521E8X6_9BACL</name>
<dbReference type="OrthoDB" id="9792998at2"/>
<dbReference type="EMBL" id="FXTI01000008">
    <property type="protein sequence ID" value="SMO80364.1"/>
    <property type="molecule type" value="Genomic_DNA"/>
</dbReference>
<dbReference type="Proteomes" id="UP000315636">
    <property type="component" value="Unassembled WGS sequence"/>
</dbReference>
<dbReference type="RefSeq" id="WP_142506066.1">
    <property type="nucleotide sequence ID" value="NZ_FXTI01000008.1"/>
</dbReference>
<organism evidence="2 3">
    <name type="scientific">Melghirimyces algeriensis</name>
    <dbReference type="NCBI Taxonomy" id="910412"/>
    <lineage>
        <taxon>Bacteria</taxon>
        <taxon>Bacillati</taxon>
        <taxon>Bacillota</taxon>
        <taxon>Bacilli</taxon>
        <taxon>Bacillales</taxon>
        <taxon>Thermoactinomycetaceae</taxon>
        <taxon>Melghirimyces</taxon>
    </lineage>
</organism>
<feature type="transmembrane region" description="Helical" evidence="1">
    <location>
        <begin position="51"/>
        <end position="68"/>
    </location>
</feature>
<reference evidence="2 3" key="1">
    <citation type="submission" date="2017-05" db="EMBL/GenBank/DDBJ databases">
        <authorList>
            <person name="Varghese N."/>
            <person name="Submissions S."/>
        </authorList>
    </citation>
    <scope>NUCLEOTIDE SEQUENCE [LARGE SCALE GENOMIC DNA]</scope>
    <source>
        <strain evidence="2 3">DSM 45474</strain>
    </source>
</reference>
<keyword evidence="1" id="KW-1133">Transmembrane helix</keyword>
<evidence type="ECO:0000313" key="3">
    <source>
        <dbReference type="Proteomes" id="UP000315636"/>
    </source>
</evidence>
<keyword evidence="1" id="KW-0812">Transmembrane</keyword>
<feature type="transmembrane region" description="Helical" evidence="1">
    <location>
        <begin position="80"/>
        <end position="98"/>
    </location>
</feature>
<keyword evidence="1" id="KW-0472">Membrane</keyword>
<keyword evidence="3" id="KW-1185">Reference proteome</keyword>
<sequence>MRLFVAILLSLLLPGTGQFVNGQRWKGVLFVALDILFIILKYTVSLIPMYLLYIVVLVDVIIVGIQIIKGKREVPSGKRYLVEVIVATIIAVALTWAVDAGMERLTRVSLDPLDAKMSKEEKQKMKEEAEAYLKEKYGKEFYVDQIKYIRQISVYTMQGHLKNDKDSSFVVEKEKGKFTDGYFFYKLSVEGREEIQPHVERIFKPMMNWDSKVMVTDQVEERFAGQDITYPELRQETDGFKQKVKVNVPVALSEQNKAEEMKKVYQMVEHFNQNKIDASLKIYYYDPSLKDEKGVDQVDFTNRKYGEYITAILEVNKAAQIRSEQDLESSVIYK</sequence>
<accession>A0A521E8X6</accession>
<evidence type="ECO:0000313" key="2">
    <source>
        <dbReference type="EMBL" id="SMO80364.1"/>
    </source>
</evidence>